<name>A0A381TFH0_9ZZZZ</name>
<dbReference type="GO" id="GO:0046872">
    <property type="term" value="F:metal ion binding"/>
    <property type="evidence" value="ECO:0007669"/>
    <property type="project" value="UniProtKB-KW"/>
</dbReference>
<evidence type="ECO:0000256" key="3">
    <source>
        <dbReference type="ARBA" id="ARBA00012239"/>
    </source>
</evidence>
<comment type="cofactor">
    <cofactor evidence="1">
        <name>pyridoxal 5'-phosphate</name>
        <dbReference type="ChEBI" id="CHEBI:597326"/>
    </cofactor>
</comment>
<dbReference type="Gene3D" id="3.40.640.10">
    <property type="entry name" value="Type I PLP-dependent aspartate aminotransferase-like (Major domain)"/>
    <property type="match status" value="1"/>
</dbReference>
<keyword evidence="7" id="KW-0408">Iron</keyword>
<feature type="domain" description="Aminotransferase class V" evidence="9">
    <location>
        <begin position="6"/>
        <end position="366"/>
    </location>
</feature>
<dbReference type="PIRSF" id="PIRSF005572">
    <property type="entry name" value="NifS"/>
    <property type="match status" value="1"/>
</dbReference>
<keyword evidence="6" id="KW-0663">Pyridoxal phosphate</keyword>
<evidence type="ECO:0000313" key="10">
    <source>
        <dbReference type="EMBL" id="SVA14820.1"/>
    </source>
</evidence>
<dbReference type="InterPro" id="IPR015421">
    <property type="entry name" value="PyrdxlP-dep_Trfase_major"/>
</dbReference>
<dbReference type="InterPro" id="IPR015424">
    <property type="entry name" value="PyrdxlP-dep_Trfase"/>
</dbReference>
<accession>A0A381TFH0</accession>
<evidence type="ECO:0000256" key="2">
    <source>
        <dbReference type="ARBA" id="ARBA00006490"/>
    </source>
</evidence>
<dbReference type="Gene3D" id="1.10.260.50">
    <property type="match status" value="1"/>
</dbReference>
<dbReference type="AlphaFoldDB" id="A0A381TFH0"/>
<evidence type="ECO:0000256" key="5">
    <source>
        <dbReference type="ARBA" id="ARBA00022723"/>
    </source>
</evidence>
<comment type="similarity">
    <text evidence="2">Belongs to the class-V pyridoxal-phosphate-dependent aminotransferase family. NifS/IscS subfamily.</text>
</comment>
<keyword evidence="5" id="KW-0479">Metal-binding</keyword>
<keyword evidence="8" id="KW-0411">Iron-sulfur</keyword>
<dbReference type="PANTHER" id="PTHR11601">
    <property type="entry name" value="CYSTEINE DESULFURYLASE FAMILY MEMBER"/>
    <property type="match status" value="1"/>
</dbReference>
<dbReference type="InterPro" id="IPR020578">
    <property type="entry name" value="Aminotrans_V_PyrdxlP_BS"/>
</dbReference>
<dbReference type="PANTHER" id="PTHR11601:SF34">
    <property type="entry name" value="CYSTEINE DESULFURASE"/>
    <property type="match status" value="1"/>
</dbReference>
<dbReference type="SUPFAM" id="SSF53383">
    <property type="entry name" value="PLP-dependent transferases"/>
    <property type="match status" value="1"/>
</dbReference>
<protein>
    <recommendedName>
        <fullName evidence="3">cysteine desulfurase</fullName>
        <ecNumber evidence="3">2.8.1.7</ecNumber>
    </recommendedName>
</protein>
<evidence type="ECO:0000256" key="8">
    <source>
        <dbReference type="ARBA" id="ARBA00023014"/>
    </source>
</evidence>
<dbReference type="Pfam" id="PF00266">
    <property type="entry name" value="Aminotran_5"/>
    <property type="match status" value="1"/>
</dbReference>
<dbReference type="PROSITE" id="PS00595">
    <property type="entry name" value="AA_TRANSFER_CLASS_5"/>
    <property type="match status" value="1"/>
</dbReference>
<reference evidence="10" key="1">
    <citation type="submission" date="2018-05" db="EMBL/GenBank/DDBJ databases">
        <authorList>
            <person name="Lanie J.A."/>
            <person name="Ng W.-L."/>
            <person name="Kazmierczak K.M."/>
            <person name="Andrzejewski T.M."/>
            <person name="Davidsen T.M."/>
            <person name="Wayne K.J."/>
            <person name="Tettelin H."/>
            <person name="Glass J.I."/>
            <person name="Rusch D."/>
            <person name="Podicherti R."/>
            <person name="Tsui H.-C.T."/>
            <person name="Winkler M.E."/>
        </authorList>
    </citation>
    <scope>NUCLEOTIDE SEQUENCE</scope>
</reference>
<dbReference type="EMBL" id="UINC01004506">
    <property type="protein sequence ID" value="SVA14820.1"/>
    <property type="molecule type" value="Genomic_DNA"/>
</dbReference>
<dbReference type="GO" id="GO:0051536">
    <property type="term" value="F:iron-sulfur cluster binding"/>
    <property type="evidence" value="ECO:0007669"/>
    <property type="project" value="UniProtKB-KW"/>
</dbReference>
<evidence type="ECO:0000256" key="7">
    <source>
        <dbReference type="ARBA" id="ARBA00023004"/>
    </source>
</evidence>
<sequence>VSNSKIYLDHNATSPLLPEVSVAMAEVEHLAFANPSSPHWAGRDARILLEDSREKLAQALGTKPQEIFFTSGGSESNNTVLRQLLMTSGEKHIISSSVEHPSVLETCRILAEQQNIQFTELAVDSSGTLAPDDLSAAIRPETELISLISANNETGKLQSIEELTKIAQQRQIPFHTDLVQAFGKIECNLSTSGIDYATATAHKLGGPRGIGLLYVREGTPFQSLISGGKQERARRAGTENVTLAVGFAKAVEWYLKNQSKLNEQFFKYRQSVLEEIAKLEEIFINTDLENSLPNTLNFGCHGISAESLLISLDMDGVAVSTGSACSSGAMEASHVLLAMGISRAEAKSTLRVSWGWSTSSEDIDYFCARLTHHILRLQAKNKTGNP</sequence>
<evidence type="ECO:0000259" key="9">
    <source>
        <dbReference type="Pfam" id="PF00266"/>
    </source>
</evidence>
<proteinExistence type="inferred from homology"/>
<keyword evidence="4" id="KW-0808">Transferase</keyword>
<dbReference type="InterPro" id="IPR015422">
    <property type="entry name" value="PyrdxlP-dep_Trfase_small"/>
</dbReference>
<evidence type="ECO:0000256" key="6">
    <source>
        <dbReference type="ARBA" id="ARBA00022898"/>
    </source>
</evidence>
<organism evidence="10">
    <name type="scientific">marine metagenome</name>
    <dbReference type="NCBI Taxonomy" id="408172"/>
    <lineage>
        <taxon>unclassified sequences</taxon>
        <taxon>metagenomes</taxon>
        <taxon>ecological metagenomes</taxon>
    </lineage>
</organism>
<evidence type="ECO:0000256" key="1">
    <source>
        <dbReference type="ARBA" id="ARBA00001933"/>
    </source>
</evidence>
<dbReference type="EC" id="2.8.1.7" evidence="3"/>
<dbReference type="InterPro" id="IPR016454">
    <property type="entry name" value="Cysteine_dSase"/>
</dbReference>
<dbReference type="InterPro" id="IPR000192">
    <property type="entry name" value="Aminotrans_V_dom"/>
</dbReference>
<gene>
    <name evidence="10" type="ORF">METZ01_LOCUS67674</name>
</gene>
<dbReference type="GO" id="GO:0031071">
    <property type="term" value="F:cysteine desulfurase activity"/>
    <property type="evidence" value="ECO:0007669"/>
    <property type="project" value="UniProtKB-EC"/>
</dbReference>
<evidence type="ECO:0000256" key="4">
    <source>
        <dbReference type="ARBA" id="ARBA00022679"/>
    </source>
</evidence>
<feature type="non-terminal residue" evidence="10">
    <location>
        <position position="1"/>
    </location>
</feature>
<dbReference type="Gene3D" id="3.90.1150.10">
    <property type="entry name" value="Aspartate Aminotransferase, domain 1"/>
    <property type="match status" value="1"/>
</dbReference>